<gene>
    <name evidence="1" type="ORF">SanaruYs_33580</name>
</gene>
<accession>A0A401UDY4</accession>
<proteinExistence type="predicted"/>
<reference evidence="1 2" key="1">
    <citation type="submission" date="2018-11" db="EMBL/GenBank/DDBJ databases">
        <title>Chryseotalea sanarue gen. nov., sp., nov., a member of the family Cytophagaceae, isolated from a brackish lake in Hamamatsu Japan.</title>
        <authorList>
            <person name="Maejima Y."/>
            <person name="Iino T."/>
            <person name="Muraguchi Y."/>
            <person name="Fukuda K."/>
            <person name="Ohkuma M."/>
            <person name="Moriuchi R."/>
            <person name="Dohra H."/>
            <person name="Kimbara K."/>
            <person name="Shintani M."/>
        </authorList>
    </citation>
    <scope>NUCLEOTIDE SEQUENCE [LARGE SCALE GENOMIC DNA]</scope>
    <source>
        <strain evidence="1 2">Ys</strain>
    </source>
</reference>
<protein>
    <submittedName>
        <fullName evidence="1">Uncharacterized protein</fullName>
    </submittedName>
</protein>
<name>A0A401UDY4_9BACT</name>
<comment type="caution">
    <text evidence="1">The sequence shown here is derived from an EMBL/GenBank/DDBJ whole genome shotgun (WGS) entry which is preliminary data.</text>
</comment>
<dbReference type="Proteomes" id="UP000288227">
    <property type="component" value="Unassembled WGS sequence"/>
</dbReference>
<dbReference type="OrthoDB" id="766929at2"/>
<dbReference type="EMBL" id="BHXQ01000006">
    <property type="protein sequence ID" value="GCC53116.1"/>
    <property type="molecule type" value="Genomic_DNA"/>
</dbReference>
<evidence type="ECO:0000313" key="1">
    <source>
        <dbReference type="EMBL" id="GCC53116.1"/>
    </source>
</evidence>
<evidence type="ECO:0000313" key="2">
    <source>
        <dbReference type="Proteomes" id="UP000288227"/>
    </source>
</evidence>
<dbReference type="RefSeq" id="WP_127123759.1">
    <property type="nucleotide sequence ID" value="NZ_BHXQ01000006.1"/>
</dbReference>
<organism evidence="1 2">
    <name type="scientific">Chryseotalea sanaruensis</name>
    <dbReference type="NCBI Taxonomy" id="2482724"/>
    <lineage>
        <taxon>Bacteria</taxon>
        <taxon>Pseudomonadati</taxon>
        <taxon>Bacteroidota</taxon>
        <taxon>Cytophagia</taxon>
        <taxon>Cytophagales</taxon>
        <taxon>Chryseotaleaceae</taxon>
        <taxon>Chryseotalea</taxon>
    </lineage>
</organism>
<keyword evidence="2" id="KW-1185">Reference proteome</keyword>
<sequence length="367" mass="41293">MVNTCETVSNEAIQLIPYYLEVNNLDSAAYYTKIWEEKCGRNKFNERIKLLLSIEDDSFTQFMIDYSAYVFLLDDLADHQINQLIDTVYQNPNNFYNQYYNPADLILSFDEASRTFSKKLLQKLTNDGMSLCDLRYQLLTLYAGEVEAFQQSINSPQCSDGRLPQLINQLIDNIKSKKLVHVALSTGVWIPTGNVSVLGAHPSIGFLFGGGTEKYTFDLSAEFRFINSKNNYTTRYQGNLITTDYFFGGFAGLNVTRTMLSIGKSNLHVGIGAGIDGIDVVESDTDNDIDGKSILSFNANAGVGYRYINDKGSYSGIDVRYNFVQYDNYPGTSFSGNTISVRLTFGLIANDKRRRQLSDINRLFGNL</sequence>
<dbReference type="AlphaFoldDB" id="A0A401UDY4"/>